<dbReference type="Pfam" id="PF02643">
    <property type="entry name" value="DUF192"/>
    <property type="match status" value="1"/>
</dbReference>
<proteinExistence type="predicted"/>
<organism evidence="2 3">
    <name type="scientific">Candidatus Sungiibacteriota bacterium</name>
    <dbReference type="NCBI Taxonomy" id="2750080"/>
    <lineage>
        <taxon>Bacteria</taxon>
        <taxon>Candidatus Sungiibacteriota</taxon>
    </lineage>
</organism>
<protein>
    <submittedName>
        <fullName evidence="2">DUF192 domain-containing protein</fullName>
    </submittedName>
</protein>
<dbReference type="PANTHER" id="PTHR37953">
    <property type="entry name" value="UPF0127 PROTEIN MJ1496"/>
    <property type="match status" value="1"/>
</dbReference>
<dbReference type="AlphaFoldDB" id="A0A9D6LNV4"/>
<name>A0A9D6LNV4_9BACT</name>
<accession>A0A9D6LNV4</accession>
<dbReference type="InterPro" id="IPR038695">
    <property type="entry name" value="Saro_0823-like_sf"/>
</dbReference>
<dbReference type="Gene3D" id="2.60.120.1140">
    <property type="entry name" value="Protein of unknown function DUF192"/>
    <property type="match status" value="1"/>
</dbReference>
<evidence type="ECO:0000313" key="3">
    <source>
        <dbReference type="Proteomes" id="UP000808388"/>
    </source>
</evidence>
<evidence type="ECO:0000313" key="2">
    <source>
        <dbReference type="EMBL" id="MBI3627780.1"/>
    </source>
</evidence>
<keyword evidence="1" id="KW-0472">Membrane</keyword>
<gene>
    <name evidence="2" type="ORF">HY220_03515</name>
</gene>
<dbReference type="Proteomes" id="UP000808388">
    <property type="component" value="Unassembled WGS sequence"/>
</dbReference>
<reference evidence="2" key="1">
    <citation type="submission" date="2020-07" db="EMBL/GenBank/DDBJ databases">
        <title>Huge and variable diversity of episymbiotic CPR bacteria and DPANN archaea in groundwater ecosystems.</title>
        <authorList>
            <person name="He C.Y."/>
            <person name="Keren R."/>
            <person name="Whittaker M."/>
            <person name="Farag I.F."/>
            <person name="Doudna J."/>
            <person name="Cate J.H.D."/>
            <person name="Banfield J.F."/>
        </authorList>
    </citation>
    <scope>NUCLEOTIDE SEQUENCE</scope>
    <source>
        <strain evidence="2">NC_groundwater_972_Pr1_S-0.2um_49_27</strain>
    </source>
</reference>
<comment type="caution">
    <text evidence="2">The sequence shown here is derived from an EMBL/GenBank/DDBJ whole genome shotgun (WGS) entry which is preliminary data.</text>
</comment>
<dbReference type="PANTHER" id="PTHR37953:SF1">
    <property type="entry name" value="UPF0127 PROTEIN MJ1496"/>
    <property type="match status" value="1"/>
</dbReference>
<sequence>MELGYRSFLATALIIFIIGAFILVYAALHISKNPMALFKPSAVTVRDTNVEVRRANTPATRAKGLAGVTALLDTEGMWFIFDSPARQVFWMKDMLIPIDIIWVLDHTVVGVSKEVPLPAPGTPDALLPTYPSPGPVDHALEVSAGFARRHSLNIGDPVEFNP</sequence>
<dbReference type="InterPro" id="IPR003795">
    <property type="entry name" value="DUF192"/>
</dbReference>
<dbReference type="EMBL" id="JACQCQ010000012">
    <property type="protein sequence ID" value="MBI3627780.1"/>
    <property type="molecule type" value="Genomic_DNA"/>
</dbReference>
<keyword evidence="1" id="KW-1133">Transmembrane helix</keyword>
<feature type="transmembrane region" description="Helical" evidence="1">
    <location>
        <begin position="6"/>
        <end position="28"/>
    </location>
</feature>
<evidence type="ECO:0000256" key="1">
    <source>
        <dbReference type="SAM" id="Phobius"/>
    </source>
</evidence>
<keyword evidence="1" id="KW-0812">Transmembrane</keyword>